<comment type="caution">
    <text evidence="6">The sequence shown here is derived from an EMBL/GenBank/DDBJ whole genome shotgun (WGS) entry which is preliminary data.</text>
</comment>
<organism evidence="6 7">
    <name type="scientific">Turnera subulata</name>
    <dbReference type="NCBI Taxonomy" id="218843"/>
    <lineage>
        <taxon>Eukaryota</taxon>
        <taxon>Viridiplantae</taxon>
        <taxon>Streptophyta</taxon>
        <taxon>Embryophyta</taxon>
        <taxon>Tracheophyta</taxon>
        <taxon>Spermatophyta</taxon>
        <taxon>Magnoliopsida</taxon>
        <taxon>eudicotyledons</taxon>
        <taxon>Gunneridae</taxon>
        <taxon>Pentapetalae</taxon>
        <taxon>rosids</taxon>
        <taxon>fabids</taxon>
        <taxon>Malpighiales</taxon>
        <taxon>Passifloraceae</taxon>
        <taxon>Turnera</taxon>
    </lineage>
</organism>
<dbReference type="GO" id="GO:0008270">
    <property type="term" value="F:zinc ion binding"/>
    <property type="evidence" value="ECO:0007669"/>
    <property type="project" value="UniProtKB-KW"/>
</dbReference>
<proteinExistence type="predicted"/>
<feature type="domain" description="RING-type" evidence="5">
    <location>
        <begin position="63"/>
        <end position="112"/>
    </location>
</feature>
<keyword evidence="2 4" id="KW-0863">Zinc-finger</keyword>
<dbReference type="Proteomes" id="UP001141552">
    <property type="component" value="Unassembled WGS sequence"/>
</dbReference>
<dbReference type="Gene3D" id="3.30.40.10">
    <property type="entry name" value="Zinc/RING finger domain, C3HC4 (zinc finger)"/>
    <property type="match status" value="1"/>
</dbReference>
<dbReference type="SUPFAM" id="SSF57850">
    <property type="entry name" value="RING/U-box"/>
    <property type="match status" value="1"/>
</dbReference>
<dbReference type="PANTHER" id="PTHR46764">
    <property type="entry name" value="E3 UBIQUITIN-PROTEIN LIGASE BAH1"/>
    <property type="match status" value="1"/>
</dbReference>
<dbReference type="PANTHER" id="PTHR46764:SF1">
    <property type="entry name" value="E3 UBIQUITIN-PROTEIN LIGASE NLA"/>
    <property type="match status" value="1"/>
</dbReference>
<keyword evidence="1" id="KW-0479">Metal-binding</keyword>
<evidence type="ECO:0000313" key="7">
    <source>
        <dbReference type="Proteomes" id="UP001141552"/>
    </source>
</evidence>
<reference evidence="6" key="1">
    <citation type="submission" date="2022-02" db="EMBL/GenBank/DDBJ databases">
        <authorList>
            <person name="Henning P.M."/>
            <person name="McCubbin A.G."/>
            <person name="Shore J.S."/>
        </authorList>
    </citation>
    <scope>NUCLEOTIDE SEQUENCE</scope>
    <source>
        <strain evidence="6">F60SS</strain>
        <tissue evidence="6">Leaves</tissue>
    </source>
</reference>
<accession>A0A9Q0J113</accession>
<evidence type="ECO:0000256" key="4">
    <source>
        <dbReference type="PROSITE-ProRule" id="PRU00175"/>
    </source>
</evidence>
<dbReference type="InterPro" id="IPR018957">
    <property type="entry name" value="Znf_C3HC4_RING-type"/>
</dbReference>
<reference evidence="6" key="2">
    <citation type="journal article" date="2023" name="Plants (Basel)">
        <title>Annotation of the Turnera subulata (Passifloraceae) Draft Genome Reveals the S-Locus Evolved after the Divergence of Turneroideae from Passifloroideae in a Stepwise Manner.</title>
        <authorList>
            <person name="Henning P.M."/>
            <person name="Roalson E.H."/>
            <person name="Mir W."/>
            <person name="McCubbin A.G."/>
            <person name="Shore J.S."/>
        </authorList>
    </citation>
    <scope>NUCLEOTIDE SEQUENCE</scope>
    <source>
        <strain evidence="6">F60SS</strain>
    </source>
</reference>
<dbReference type="OrthoDB" id="1694952at2759"/>
<evidence type="ECO:0000259" key="5">
    <source>
        <dbReference type="PROSITE" id="PS50089"/>
    </source>
</evidence>
<dbReference type="Pfam" id="PF00097">
    <property type="entry name" value="zf-C3HC4"/>
    <property type="match status" value="1"/>
</dbReference>
<dbReference type="PROSITE" id="PS00518">
    <property type="entry name" value="ZF_RING_1"/>
    <property type="match status" value="1"/>
</dbReference>
<dbReference type="InterPro" id="IPR013083">
    <property type="entry name" value="Znf_RING/FYVE/PHD"/>
</dbReference>
<dbReference type="InterPro" id="IPR033326">
    <property type="entry name" value="BAH1"/>
</dbReference>
<keyword evidence="7" id="KW-1185">Reference proteome</keyword>
<dbReference type="InterPro" id="IPR017907">
    <property type="entry name" value="Znf_RING_CS"/>
</dbReference>
<dbReference type="InterPro" id="IPR001841">
    <property type="entry name" value="Znf_RING"/>
</dbReference>
<evidence type="ECO:0000313" key="6">
    <source>
        <dbReference type="EMBL" id="KAJ4824309.1"/>
    </source>
</evidence>
<evidence type="ECO:0000256" key="3">
    <source>
        <dbReference type="ARBA" id="ARBA00022833"/>
    </source>
</evidence>
<dbReference type="EMBL" id="JAKUCV010007212">
    <property type="protein sequence ID" value="KAJ4824309.1"/>
    <property type="molecule type" value="Genomic_DNA"/>
</dbReference>
<sequence length="125" mass="13886">MHIDILQSPWLYELIAFHLNLRESKLNLEPFLCDGCSLGSEDGKPSLSCELFHSFQLDIDLTCPICLDTVFDPVSLSCGHIFCHMCACSAASVNIIDGLKAAEPREKCPLCRQVSQIKFTNYACS</sequence>
<protein>
    <submittedName>
        <fullName evidence="6">E3 ubiquitin-protein ligase bah1</fullName>
    </submittedName>
</protein>
<dbReference type="AlphaFoldDB" id="A0A9Q0J113"/>
<dbReference type="SMART" id="SM00184">
    <property type="entry name" value="RING"/>
    <property type="match status" value="1"/>
</dbReference>
<evidence type="ECO:0000256" key="1">
    <source>
        <dbReference type="ARBA" id="ARBA00022723"/>
    </source>
</evidence>
<name>A0A9Q0J113_9ROSI</name>
<evidence type="ECO:0000256" key="2">
    <source>
        <dbReference type="ARBA" id="ARBA00022771"/>
    </source>
</evidence>
<dbReference type="PROSITE" id="PS50089">
    <property type="entry name" value="ZF_RING_2"/>
    <property type="match status" value="1"/>
</dbReference>
<gene>
    <name evidence="6" type="primary">BAH1</name>
    <name evidence="6" type="ORF">Tsubulata_029370</name>
</gene>
<keyword evidence="3" id="KW-0862">Zinc</keyword>